<dbReference type="Gene3D" id="1.20.950.20">
    <property type="entry name" value="Transmembrane di-heme cytochromes, Chain C"/>
    <property type="match status" value="1"/>
</dbReference>
<dbReference type="InterPro" id="IPR016174">
    <property type="entry name" value="Di-haem_cyt_TM"/>
</dbReference>
<dbReference type="HOGENOM" id="CLU_078451_2_2_4"/>
<dbReference type="InterPro" id="IPR011577">
    <property type="entry name" value="Cyt_b561_bac/Ni-Hgenase"/>
</dbReference>
<dbReference type="AlphaFoldDB" id="A1VTH6"/>
<evidence type="ECO:0000259" key="7">
    <source>
        <dbReference type="Pfam" id="PF01292"/>
    </source>
</evidence>
<dbReference type="SUPFAM" id="SSF81342">
    <property type="entry name" value="Transmembrane di-heme cytochromes"/>
    <property type="match status" value="1"/>
</dbReference>
<protein>
    <submittedName>
        <fullName evidence="8">Cytochrome B561</fullName>
    </submittedName>
</protein>
<evidence type="ECO:0000256" key="3">
    <source>
        <dbReference type="ARBA" id="ARBA00022692"/>
    </source>
</evidence>
<dbReference type="KEGG" id="pna:Pnap_3658"/>
<name>A1VTH6_POLNA</name>
<keyword evidence="5 6" id="KW-0472">Membrane</keyword>
<dbReference type="PANTHER" id="PTHR30485">
    <property type="entry name" value="NI/FE-HYDROGENASE 1 B-TYPE CYTOCHROME SUBUNIT"/>
    <property type="match status" value="1"/>
</dbReference>
<dbReference type="OrthoDB" id="196472at2"/>
<feature type="transmembrane region" description="Helical" evidence="6">
    <location>
        <begin position="101"/>
        <end position="121"/>
    </location>
</feature>
<organism evidence="8 9">
    <name type="scientific">Polaromonas naphthalenivorans (strain CJ2)</name>
    <dbReference type="NCBI Taxonomy" id="365044"/>
    <lineage>
        <taxon>Bacteria</taxon>
        <taxon>Pseudomonadati</taxon>
        <taxon>Pseudomonadota</taxon>
        <taxon>Betaproteobacteria</taxon>
        <taxon>Burkholderiales</taxon>
        <taxon>Comamonadaceae</taxon>
        <taxon>Polaromonas</taxon>
    </lineage>
</organism>
<accession>A1VTH6</accession>
<evidence type="ECO:0000313" key="9">
    <source>
        <dbReference type="Proteomes" id="UP000000644"/>
    </source>
</evidence>
<dbReference type="eggNOG" id="COG3658">
    <property type="taxonomic scope" value="Bacteria"/>
</dbReference>
<dbReference type="PANTHER" id="PTHR30485:SF2">
    <property type="entry name" value="BLL0597 PROTEIN"/>
    <property type="match status" value="1"/>
</dbReference>
<evidence type="ECO:0000256" key="4">
    <source>
        <dbReference type="ARBA" id="ARBA00022989"/>
    </source>
</evidence>
<dbReference type="RefSeq" id="WP_011803020.1">
    <property type="nucleotide sequence ID" value="NC_008781.1"/>
</dbReference>
<dbReference type="GO" id="GO:0009055">
    <property type="term" value="F:electron transfer activity"/>
    <property type="evidence" value="ECO:0007669"/>
    <property type="project" value="InterPro"/>
</dbReference>
<dbReference type="EMBL" id="CP000529">
    <property type="protein sequence ID" value="ABM38954.1"/>
    <property type="molecule type" value="Genomic_DNA"/>
</dbReference>
<reference evidence="9" key="1">
    <citation type="journal article" date="2009" name="Environ. Microbiol.">
        <title>The genome of Polaromonas naphthalenivorans strain CJ2, isolated from coal tar-contaminated sediment, reveals physiological and metabolic versatility and evolution through extensive horizontal gene transfer.</title>
        <authorList>
            <person name="Yagi J.M."/>
            <person name="Sims D."/>
            <person name="Brettin T."/>
            <person name="Bruce D."/>
            <person name="Madsen E.L."/>
        </authorList>
    </citation>
    <scope>NUCLEOTIDE SEQUENCE [LARGE SCALE GENOMIC DNA]</scope>
    <source>
        <strain evidence="9">CJ2</strain>
    </source>
</reference>
<dbReference type="GO" id="GO:0005886">
    <property type="term" value="C:plasma membrane"/>
    <property type="evidence" value="ECO:0007669"/>
    <property type="project" value="UniProtKB-SubCell"/>
</dbReference>
<feature type="transmembrane region" description="Helical" evidence="6">
    <location>
        <begin position="20"/>
        <end position="36"/>
    </location>
</feature>
<feature type="transmembrane region" description="Helical" evidence="6">
    <location>
        <begin position="42"/>
        <end position="63"/>
    </location>
</feature>
<evidence type="ECO:0000256" key="6">
    <source>
        <dbReference type="SAM" id="Phobius"/>
    </source>
</evidence>
<sequence>MENSSFSPQARPVWDRFVRVFHWTLVSCVALNYFVLGDGKALHQWIGYLAAGLVMARIVWGVIGSRYARFSSFFPTPARLGRHIRQLKAGKPEMHWGHNPLGALMILALISLVLGLGVTGWMQTLDAYWGDEVLMEVHEVLGNVLIGLATLHALAAIVMGRLERTRLIRAMFTGVKERF</sequence>
<dbReference type="Pfam" id="PF01292">
    <property type="entry name" value="Ni_hydr_CYTB"/>
    <property type="match status" value="1"/>
</dbReference>
<feature type="domain" description="Cytochrome b561 bacterial/Ni-hydrogenase" evidence="7">
    <location>
        <begin position="13"/>
        <end position="174"/>
    </location>
</feature>
<feature type="transmembrane region" description="Helical" evidence="6">
    <location>
        <begin position="141"/>
        <end position="162"/>
    </location>
</feature>
<gene>
    <name evidence="8" type="ordered locus">Pnap_3658</name>
</gene>
<keyword evidence="3 6" id="KW-0812">Transmembrane</keyword>
<proteinExistence type="predicted"/>
<keyword evidence="4 6" id="KW-1133">Transmembrane helix</keyword>
<dbReference type="STRING" id="365044.Pnap_3658"/>
<dbReference type="InterPro" id="IPR051542">
    <property type="entry name" value="Hydrogenase_cytochrome"/>
</dbReference>
<evidence type="ECO:0000256" key="1">
    <source>
        <dbReference type="ARBA" id="ARBA00004651"/>
    </source>
</evidence>
<evidence type="ECO:0000256" key="2">
    <source>
        <dbReference type="ARBA" id="ARBA00022475"/>
    </source>
</evidence>
<dbReference type="Proteomes" id="UP000000644">
    <property type="component" value="Chromosome"/>
</dbReference>
<dbReference type="GO" id="GO:0022904">
    <property type="term" value="P:respiratory electron transport chain"/>
    <property type="evidence" value="ECO:0007669"/>
    <property type="project" value="InterPro"/>
</dbReference>
<comment type="subcellular location">
    <subcellularLocation>
        <location evidence="1">Cell membrane</location>
        <topology evidence="1">Multi-pass membrane protein</topology>
    </subcellularLocation>
</comment>
<dbReference type="GO" id="GO:0020037">
    <property type="term" value="F:heme binding"/>
    <property type="evidence" value="ECO:0007669"/>
    <property type="project" value="TreeGrafter"/>
</dbReference>
<keyword evidence="9" id="KW-1185">Reference proteome</keyword>
<keyword evidence="2" id="KW-1003">Cell membrane</keyword>
<evidence type="ECO:0000313" key="8">
    <source>
        <dbReference type="EMBL" id="ABM38954.1"/>
    </source>
</evidence>
<evidence type="ECO:0000256" key="5">
    <source>
        <dbReference type="ARBA" id="ARBA00023136"/>
    </source>
</evidence>